<dbReference type="Proteomes" id="UP000182769">
    <property type="component" value="Unassembled WGS sequence"/>
</dbReference>
<proteinExistence type="predicted"/>
<dbReference type="EMBL" id="CYHG01000005">
    <property type="protein sequence ID" value="CUB04132.1"/>
    <property type="molecule type" value="Genomic_DNA"/>
</dbReference>
<organism evidence="1 2">
    <name type="scientific">Marinomonas fungiae</name>
    <dbReference type="NCBI Taxonomy" id="1137284"/>
    <lineage>
        <taxon>Bacteria</taxon>
        <taxon>Pseudomonadati</taxon>
        <taxon>Pseudomonadota</taxon>
        <taxon>Gammaproteobacteria</taxon>
        <taxon>Oceanospirillales</taxon>
        <taxon>Oceanospirillaceae</taxon>
        <taxon>Marinomonas</taxon>
    </lineage>
</organism>
<accession>A0A0K6ILE7</accession>
<reference evidence="2" key="1">
    <citation type="submission" date="2015-08" db="EMBL/GenBank/DDBJ databases">
        <authorList>
            <person name="Varghese N."/>
        </authorList>
    </citation>
    <scope>NUCLEOTIDE SEQUENCE [LARGE SCALE GENOMIC DNA]</scope>
    <source>
        <strain evidence="2">JCM 18476</strain>
    </source>
</reference>
<gene>
    <name evidence="1" type="ORF">Ga0061065_105228</name>
</gene>
<name>A0A0K6ILE7_9GAMM</name>
<protein>
    <submittedName>
        <fullName evidence="1">Uncharacterized protein</fullName>
    </submittedName>
</protein>
<evidence type="ECO:0000313" key="2">
    <source>
        <dbReference type="Proteomes" id="UP000182769"/>
    </source>
</evidence>
<dbReference type="AlphaFoldDB" id="A0A0K6ILE7"/>
<keyword evidence="2" id="KW-1185">Reference proteome</keyword>
<evidence type="ECO:0000313" key="1">
    <source>
        <dbReference type="EMBL" id="CUB04132.1"/>
    </source>
</evidence>
<sequence>MKMVISIDSFIDHAKVVNGSSDLLVEVLGERELSPPVLLWALVHCLLA</sequence>
<dbReference type="STRING" id="1137284.GCA_001418205_01996"/>